<proteinExistence type="predicted"/>
<dbReference type="EMBL" id="JACICY010000001">
    <property type="protein sequence ID" value="MBB3858868.1"/>
    <property type="molecule type" value="Genomic_DNA"/>
</dbReference>
<protein>
    <submittedName>
        <fullName evidence="1">Uncharacterized protein</fullName>
    </submittedName>
</protein>
<sequence length="122" mass="13142">MTAVDPIYAQWLMAQALWQVSADATLNARWGATAQTTERVTTIAIEADATAEAARQIAFLGGNGPLAIEEHELVGEWAQYLGRIITLTIDRLGYDAGLNVFVIGAQDNRGAGTSILTVIRRL</sequence>
<comment type="caution">
    <text evidence="1">The sequence shown here is derived from an EMBL/GenBank/DDBJ whole genome shotgun (WGS) entry which is preliminary data.</text>
</comment>
<dbReference type="RefSeq" id="WP_183611078.1">
    <property type="nucleotide sequence ID" value="NZ_JACICY010000001.1"/>
</dbReference>
<organism evidence="1 2">
    <name type="scientific">Novosphingobium hassiacum</name>
    <dbReference type="NCBI Taxonomy" id="173676"/>
    <lineage>
        <taxon>Bacteria</taxon>
        <taxon>Pseudomonadati</taxon>
        <taxon>Pseudomonadota</taxon>
        <taxon>Alphaproteobacteria</taxon>
        <taxon>Sphingomonadales</taxon>
        <taxon>Sphingomonadaceae</taxon>
        <taxon>Novosphingobium</taxon>
    </lineage>
</organism>
<evidence type="ECO:0000313" key="1">
    <source>
        <dbReference type="EMBL" id="MBB3858868.1"/>
    </source>
</evidence>
<gene>
    <name evidence="1" type="ORF">GGQ88_000108</name>
</gene>
<keyword evidence="2" id="KW-1185">Reference proteome</keyword>
<accession>A0A7W5ZTM0</accession>
<reference evidence="1 2" key="1">
    <citation type="submission" date="2020-08" db="EMBL/GenBank/DDBJ databases">
        <title>Genomic Encyclopedia of Type Strains, Phase IV (KMG-IV): sequencing the most valuable type-strain genomes for metagenomic binning, comparative biology and taxonomic classification.</title>
        <authorList>
            <person name="Goeker M."/>
        </authorList>
    </citation>
    <scope>NUCLEOTIDE SEQUENCE [LARGE SCALE GENOMIC DNA]</scope>
    <source>
        <strain evidence="1 2">DSM 14552</strain>
    </source>
</reference>
<dbReference type="Proteomes" id="UP000562395">
    <property type="component" value="Unassembled WGS sequence"/>
</dbReference>
<dbReference type="AlphaFoldDB" id="A0A7W5ZTM0"/>
<evidence type="ECO:0000313" key="2">
    <source>
        <dbReference type="Proteomes" id="UP000562395"/>
    </source>
</evidence>
<name>A0A7W5ZTM0_9SPHN</name>